<evidence type="ECO:0000313" key="2">
    <source>
        <dbReference type="Proteomes" id="UP001153148"/>
    </source>
</evidence>
<protein>
    <submittedName>
        <fullName evidence="1">Uncharacterized protein</fullName>
    </submittedName>
</protein>
<reference evidence="1" key="1">
    <citation type="submission" date="2021-03" db="EMBL/GenBank/DDBJ databases">
        <authorList>
            <person name="Tran Van P."/>
        </authorList>
    </citation>
    <scope>NUCLEOTIDE SEQUENCE</scope>
</reference>
<accession>A0ABN7NJE3</accession>
<name>A0ABN7NJE3_TIMPD</name>
<dbReference type="EMBL" id="CAJPIN010003169">
    <property type="protein sequence ID" value="CAG2055965.1"/>
    <property type="molecule type" value="Genomic_DNA"/>
</dbReference>
<evidence type="ECO:0000313" key="1">
    <source>
        <dbReference type="EMBL" id="CAG2055965.1"/>
    </source>
</evidence>
<gene>
    <name evidence="1" type="ORF">TPAB3V08_LOCUS2963</name>
</gene>
<comment type="caution">
    <text evidence="1">The sequence shown here is derived from an EMBL/GenBank/DDBJ whole genome shotgun (WGS) entry which is preliminary data.</text>
</comment>
<dbReference type="Proteomes" id="UP001153148">
    <property type="component" value="Unassembled WGS sequence"/>
</dbReference>
<proteinExistence type="predicted"/>
<organism evidence="1 2">
    <name type="scientific">Timema podura</name>
    <name type="common">Walking stick</name>
    <dbReference type="NCBI Taxonomy" id="61482"/>
    <lineage>
        <taxon>Eukaryota</taxon>
        <taxon>Metazoa</taxon>
        <taxon>Ecdysozoa</taxon>
        <taxon>Arthropoda</taxon>
        <taxon>Hexapoda</taxon>
        <taxon>Insecta</taxon>
        <taxon>Pterygota</taxon>
        <taxon>Neoptera</taxon>
        <taxon>Polyneoptera</taxon>
        <taxon>Phasmatodea</taxon>
        <taxon>Timematodea</taxon>
        <taxon>Timematoidea</taxon>
        <taxon>Timematidae</taxon>
        <taxon>Timema</taxon>
    </lineage>
</organism>
<sequence>MLQTKLGISSLLNEKQVVSCEKLHVGKFEAKISTDNIQSIALFSKLGFQEFRRNVEAPDLERSERSSVFYQWWGKLQAQCYSGLGSTNIVCLQGSASLPSNKVRPPFYTRYLSLQVPPTSCVYKGVRAYPPTKCVPHSIPGISPSKRHHLTAELNNIFLLLTLNNAGGRVTEWLRVTHTSSPLHPTAADVSPVVHNIVFDELTLEKTVDHGWKQWLCTETSSSVTLTTDS</sequence>
<keyword evidence="2" id="KW-1185">Reference proteome</keyword>